<dbReference type="InterPro" id="IPR029028">
    <property type="entry name" value="Alpha/beta_knot_MTases"/>
</dbReference>
<dbReference type="Pfam" id="PF00588">
    <property type="entry name" value="SpoU_methylase"/>
    <property type="match status" value="1"/>
</dbReference>
<keyword evidence="1" id="KW-0489">Methyltransferase</keyword>
<evidence type="ECO:0000256" key="2">
    <source>
        <dbReference type="ARBA" id="ARBA00022679"/>
    </source>
</evidence>
<dbReference type="GO" id="GO:0003723">
    <property type="term" value="F:RNA binding"/>
    <property type="evidence" value="ECO:0007669"/>
    <property type="project" value="InterPro"/>
</dbReference>
<dbReference type="STRING" id="1802620.A3D91_01660"/>
<accession>A0A1F4VAK6</accession>
<dbReference type="InterPro" id="IPR051259">
    <property type="entry name" value="rRNA_Methyltransferase"/>
</dbReference>
<name>A0A1F4VAK6_UNCKA</name>
<dbReference type="AlphaFoldDB" id="A0A1F4VAK6"/>
<dbReference type="PANTHER" id="PTHR43191">
    <property type="entry name" value="RRNA METHYLTRANSFERASE 3"/>
    <property type="match status" value="1"/>
</dbReference>
<evidence type="ECO:0000259" key="3">
    <source>
        <dbReference type="Pfam" id="PF00588"/>
    </source>
</evidence>
<evidence type="ECO:0000313" key="4">
    <source>
        <dbReference type="EMBL" id="OGC54242.1"/>
    </source>
</evidence>
<sequence>MKINYKKSSTTYSIGVFPTIELISNHSVQIKKIYMSNKSDQNRGVQKIIKYAKNKNIPVSRDDNFVRRVSGMENAYIVAEFYKYESKLEPNTNHILLISINDMGNTGTILRTSLAFNVQNVGLIKPCVNIFDPKVIRASMGSLFKVNHEYFDSFENYLGKYHNNIYILTGDGKEQIQNLIFKKPFTLVFGGESTGVPNSLKNLGTTVKIPFSQNVDSLNVSVVSGVCLFYANTNRSQLTSHN</sequence>
<evidence type="ECO:0000313" key="5">
    <source>
        <dbReference type="Proteomes" id="UP000178127"/>
    </source>
</evidence>
<dbReference type="EMBL" id="MEVD01000004">
    <property type="protein sequence ID" value="OGC54242.1"/>
    <property type="molecule type" value="Genomic_DNA"/>
</dbReference>
<comment type="caution">
    <text evidence="4">The sequence shown here is derived from an EMBL/GenBank/DDBJ whole genome shotgun (WGS) entry which is preliminary data.</text>
</comment>
<gene>
    <name evidence="4" type="ORF">A3D91_01660</name>
</gene>
<keyword evidence="2" id="KW-0808">Transferase</keyword>
<dbReference type="PANTHER" id="PTHR43191:SF2">
    <property type="entry name" value="RRNA METHYLTRANSFERASE 3, MITOCHONDRIAL"/>
    <property type="match status" value="1"/>
</dbReference>
<feature type="domain" description="tRNA/rRNA methyltransferase SpoU type" evidence="3">
    <location>
        <begin position="94"/>
        <end position="229"/>
    </location>
</feature>
<dbReference type="InterPro" id="IPR029026">
    <property type="entry name" value="tRNA_m1G_MTases_N"/>
</dbReference>
<dbReference type="GO" id="GO:0032259">
    <property type="term" value="P:methylation"/>
    <property type="evidence" value="ECO:0007669"/>
    <property type="project" value="UniProtKB-KW"/>
</dbReference>
<reference evidence="4 5" key="1">
    <citation type="journal article" date="2016" name="Nat. Commun.">
        <title>Thousands of microbial genomes shed light on interconnected biogeochemical processes in an aquifer system.</title>
        <authorList>
            <person name="Anantharaman K."/>
            <person name="Brown C.T."/>
            <person name="Hug L.A."/>
            <person name="Sharon I."/>
            <person name="Castelle C.J."/>
            <person name="Probst A.J."/>
            <person name="Thomas B.C."/>
            <person name="Singh A."/>
            <person name="Wilkins M.J."/>
            <person name="Karaoz U."/>
            <person name="Brodie E.L."/>
            <person name="Williams K.H."/>
            <person name="Hubbard S.S."/>
            <person name="Banfield J.F."/>
        </authorList>
    </citation>
    <scope>NUCLEOTIDE SEQUENCE [LARGE SCALE GENOMIC DNA]</scope>
</reference>
<dbReference type="SUPFAM" id="SSF75217">
    <property type="entry name" value="alpha/beta knot"/>
    <property type="match status" value="1"/>
</dbReference>
<dbReference type="Gene3D" id="3.40.1280.10">
    <property type="match status" value="1"/>
</dbReference>
<protein>
    <recommendedName>
        <fullName evidence="3">tRNA/rRNA methyltransferase SpoU type domain-containing protein</fullName>
    </recommendedName>
</protein>
<dbReference type="GO" id="GO:0006396">
    <property type="term" value="P:RNA processing"/>
    <property type="evidence" value="ECO:0007669"/>
    <property type="project" value="InterPro"/>
</dbReference>
<dbReference type="Proteomes" id="UP000178127">
    <property type="component" value="Unassembled WGS sequence"/>
</dbReference>
<evidence type="ECO:0000256" key="1">
    <source>
        <dbReference type="ARBA" id="ARBA00022603"/>
    </source>
</evidence>
<organism evidence="4 5">
    <name type="scientific">candidate division WWE3 bacterium RIFCSPHIGHO2_02_FULL_38_14</name>
    <dbReference type="NCBI Taxonomy" id="1802620"/>
    <lineage>
        <taxon>Bacteria</taxon>
        <taxon>Katanobacteria</taxon>
    </lineage>
</organism>
<dbReference type="GO" id="GO:0008173">
    <property type="term" value="F:RNA methyltransferase activity"/>
    <property type="evidence" value="ECO:0007669"/>
    <property type="project" value="InterPro"/>
</dbReference>
<dbReference type="CDD" id="cd18095">
    <property type="entry name" value="SpoU-like_rRNA-MTase"/>
    <property type="match status" value="1"/>
</dbReference>
<dbReference type="InterPro" id="IPR001537">
    <property type="entry name" value="SpoU_MeTrfase"/>
</dbReference>
<proteinExistence type="predicted"/>